<dbReference type="SUPFAM" id="SSF56954">
    <property type="entry name" value="Outer membrane efflux proteins (OEP)"/>
    <property type="match status" value="2"/>
</dbReference>
<gene>
    <name evidence="2" type="ORF">Spa11_33840</name>
</gene>
<dbReference type="Proteomes" id="UP000316426">
    <property type="component" value="Chromosome"/>
</dbReference>
<sequence>MQTGVAEGAARPSSRSRDILFTTLLRIVCVAAMLAPLAGCSRSKARLRADRDAYELLDQKSTVAGGDIGDYRITVDPRSRMFDEESPDCPPMPPDDPTSHHYMMQVDGKNGAKYWKKAPRTPWVDPPNWRATLPLDEQGRLVLDTTAAVRLGLINDPDYQNELEELYLSALDVSFERFRFDAQLFGGAAVDYVAQGRVASGTGESSSQLFVSPSSRTLGPATPNRWRVQRLTAFGGEMVVGLANTLVWQFSGPNDYTSRTLLDFSIVQPLLRNGGRIRVLERLTVAERALLANVRSMERFRREYYMNVVTGRFAGGGPQRRGGLLGGAGLSGFAGVNLQVGNFGGGFFGGGGGNQGVAGAAAAGGYLGLLQQAKVLSNQRANVAALRDSTLQLVASYDAGRIDRFQVDLARQALFNAQSQLLRAEADYQTSLDAFKVELGLPPDLELVVADPLLEPFNLLSPEVTDLQNKVATVLLVGNEAIDAASESATPEALVDPEAERLADDVETPIAGPTLPPPPPTEPELVPAETPEGVIANNVDPLVAEAEAQFAIVESDLGKLLAVLPDRREHLVVIGDRPEVRDAQIDLALFDPVALDERVQSIEADIVAWRQMLDELKADMAGATSDERNTLLRRLSSMLLELSILQARTRLDALDITPTELTPEQALEIARANRRDWANARAALVDAWRLIHFNANNLLSAVDLVFSGDLANVGDNPLEFRDTNGRLRVGVEFDSPTSRLAERNVYRQSLIEYQQARRSYYQFVDQIYQGLRSTLRQIRLNEVNFELRREAVLVAIAQVDLTQLRLSEPPKPGASEQFNNTTARDLVQALGDLLNAQNDLLSVWVNNRVQRYNLELDLGVMLVDNEGLRVDIGESLDVFVPTGRSCPGGGDVSPLPPMGPSLLPPDIVQEMQQEFGELVNPAAGGASSGGGEAANTPAGGDAETDAEIPQNNLTMPQLSLGFSHQKAHNS</sequence>
<evidence type="ECO:0000256" key="1">
    <source>
        <dbReference type="SAM" id="MobiDB-lite"/>
    </source>
</evidence>
<dbReference type="EMBL" id="CP036349">
    <property type="protein sequence ID" value="QDV75171.1"/>
    <property type="molecule type" value="Genomic_DNA"/>
</dbReference>
<proteinExistence type="predicted"/>
<evidence type="ECO:0000313" key="2">
    <source>
        <dbReference type="EMBL" id="QDV75171.1"/>
    </source>
</evidence>
<dbReference type="InterPro" id="IPR010131">
    <property type="entry name" value="MdtP/NodT-like"/>
</dbReference>
<dbReference type="PANTHER" id="PTHR30203:SF33">
    <property type="entry name" value="BLR4455 PROTEIN"/>
    <property type="match status" value="1"/>
</dbReference>
<feature type="region of interest" description="Disordered" evidence="1">
    <location>
        <begin position="920"/>
        <end position="970"/>
    </location>
</feature>
<feature type="compositionally biased region" description="Polar residues" evidence="1">
    <location>
        <begin position="949"/>
        <end position="964"/>
    </location>
</feature>
<organism evidence="2 3">
    <name type="scientific">Botrimarina mediterranea</name>
    <dbReference type="NCBI Taxonomy" id="2528022"/>
    <lineage>
        <taxon>Bacteria</taxon>
        <taxon>Pseudomonadati</taxon>
        <taxon>Planctomycetota</taxon>
        <taxon>Planctomycetia</taxon>
        <taxon>Pirellulales</taxon>
        <taxon>Lacipirellulaceae</taxon>
        <taxon>Botrimarina</taxon>
    </lineage>
</organism>
<accession>A0A518KBJ5</accession>
<dbReference type="AlphaFoldDB" id="A0A518KBJ5"/>
<dbReference type="Gene3D" id="1.20.1600.10">
    <property type="entry name" value="Outer membrane efflux proteins (OEP)"/>
    <property type="match status" value="2"/>
</dbReference>
<dbReference type="KEGG" id="bmei:Spa11_33840"/>
<dbReference type="PANTHER" id="PTHR30203">
    <property type="entry name" value="OUTER MEMBRANE CATION EFFLUX PROTEIN"/>
    <property type="match status" value="1"/>
</dbReference>
<evidence type="ECO:0000313" key="3">
    <source>
        <dbReference type="Proteomes" id="UP000316426"/>
    </source>
</evidence>
<protein>
    <submittedName>
        <fullName evidence="2">Outer membrane efflux protein</fullName>
    </submittedName>
</protein>
<keyword evidence="3" id="KW-1185">Reference proteome</keyword>
<name>A0A518KBJ5_9BACT</name>
<reference evidence="2 3" key="1">
    <citation type="submission" date="2019-02" db="EMBL/GenBank/DDBJ databases">
        <title>Deep-cultivation of Planctomycetes and their phenomic and genomic characterization uncovers novel biology.</title>
        <authorList>
            <person name="Wiegand S."/>
            <person name="Jogler M."/>
            <person name="Boedeker C."/>
            <person name="Pinto D."/>
            <person name="Vollmers J."/>
            <person name="Rivas-Marin E."/>
            <person name="Kohn T."/>
            <person name="Peeters S.H."/>
            <person name="Heuer A."/>
            <person name="Rast P."/>
            <person name="Oberbeckmann S."/>
            <person name="Bunk B."/>
            <person name="Jeske O."/>
            <person name="Meyerdierks A."/>
            <person name="Storesund J.E."/>
            <person name="Kallscheuer N."/>
            <person name="Luecker S."/>
            <person name="Lage O.M."/>
            <person name="Pohl T."/>
            <person name="Merkel B.J."/>
            <person name="Hornburger P."/>
            <person name="Mueller R.-W."/>
            <person name="Bruemmer F."/>
            <person name="Labrenz M."/>
            <person name="Spormann A.M."/>
            <person name="Op den Camp H."/>
            <person name="Overmann J."/>
            <person name="Amann R."/>
            <person name="Jetten M.S.M."/>
            <person name="Mascher T."/>
            <person name="Medema M.H."/>
            <person name="Devos D.P."/>
            <person name="Kaster A.-K."/>
            <person name="Ovreas L."/>
            <person name="Rohde M."/>
            <person name="Galperin M.Y."/>
            <person name="Jogler C."/>
        </authorList>
    </citation>
    <scope>NUCLEOTIDE SEQUENCE [LARGE SCALE GENOMIC DNA]</scope>
    <source>
        <strain evidence="2 3">Spa11</strain>
    </source>
</reference>
<dbReference type="GO" id="GO:0015562">
    <property type="term" value="F:efflux transmembrane transporter activity"/>
    <property type="evidence" value="ECO:0007669"/>
    <property type="project" value="InterPro"/>
</dbReference>